<dbReference type="PRINTS" id="PR00469">
    <property type="entry name" value="PNDRDTASEII"/>
</dbReference>
<dbReference type="PRINTS" id="PR00368">
    <property type="entry name" value="FADPNR"/>
</dbReference>
<dbReference type="EMBL" id="FOGW01000009">
    <property type="protein sequence ID" value="SER75239.1"/>
    <property type="molecule type" value="Genomic_DNA"/>
</dbReference>
<evidence type="ECO:0000256" key="1">
    <source>
        <dbReference type="ARBA" id="ARBA00022630"/>
    </source>
</evidence>
<gene>
    <name evidence="4" type="ORF">SAMN02910429_00965</name>
</gene>
<dbReference type="GO" id="GO:0016491">
    <property type="term" value="F:oxidoreductase activity"/>
    <property type="evidence" value="ECO:0007669"/>
    <property type="project" value="UniProtKB-KW"/>
</dbReference>
<dbReference type="PANTHER" id="PTHR48105">
    <property type="entry name" value="THIOREDOXIN REDUCTASE 1-RELATED-RELATED"/>
    <property type="match status" value="1"/>
</dbReference>
<evidence type="ECO:0000256" key="2">
    <source>
        <dbReference type="ARBA" id="ARBA00023002"/>
    </source>
</evidence>
<keyword evidence="2" id="KW-0560">Oxidoreductase</keyword>
<feature type="domain" description="FAD/NAD(P)-binding" evidence="3">
    <location>
        <begin position="2"/>
        <end position="175"/>
    </location>
</feature>
<dbReference type="InterPro" id="IPR023753">
    <property type="entry name" value="FAD/NAD-binding_dom"/>
</dbReference>
<dbReference type="Proteomes" id="UP000182471">
    <property type="component" value="Unassembled WGS sequence"/>
</dbReference>
<sequence>MYDVIIIGSGPAGLSAAINVRQRGGSALVLGTSLEENPLMKAEKIDNYLGLPGKTGKELMDIYVSHAKDMGVEIKEARVLNTMKNGKSWMVSAGSDFYEGYAIVQTGGIVRGKKFEGEEEKIGKGVSYCATCDGMLYRGKDVAVIGYGKSDEKEAEFLKGIGCNVEYFENPKKVVIEGKDKVEKIKVSDVEYTVDGVFILRPTIAPNELFPNIELDGNYIKVDRKMQTNIEGLYAAGDCTGLPLQVSKAVGEGLVAGQSAMAYVTKIKNS</sequence>
<dbReference type="Gene3D" id="3.50.50.60">
    <property type="entry name" value="FAD/NAD(P)-binding domain"/>
    <property type="match status" value="4"/>
</dbReference>
<dbReference type="AlphaFoldDB" id="A0A1H9RTJ1"/>
<dbReference type="SUPFAM" id="SSF51905">
    <property type="entry name" value="FAD/NAD(P)-binding domain"/>
    <property type="match status" value="1"/>
</dbReference>
<evidence type="ECO:0000259" key="3">
    <source>
        <dbReference type="Pfam" id="PF07992"/>
    </source>
</evidence>
<keyword evidence="1" id="KW-0285">Flavoprotein</keyword>
<feature type="domain" description="FAD/NAD(P)-binding" evidence="3">
    <location>
        <begin position="181"/>
        <end position="253"/>
    </location>
</feature>
<dbReference type="RefSeq" id="WP_022748480.1">
    <property type="nucleotide sequence ID" value="NZ_FOGW01000009.1"/>
</dbReference>
<dbReference type="Pfam" id="PF07992">
    <property type="entry name" value="Pyr_redox_2"/>
    <property type="match status" value="2"/>
</dbReference>
<dbReference type="OrthoDB" id="9806179at2"/>
<protein>
    <submittedName>
        <fullName evidence="4">Thioredoxin reductase (NADPH)</fullName>
    </submittedName>
</protein>
<name>A0A1H9RTJ1_9FIRM</name>
<dbReference type="InterPro" id="IPR050097">
    <property type="entry name" value="Ferredoxin-NADP_redctase_2"/>
</dbReference>
<evidence type="ECO:0000313" key="4">
    <source>
        <dbReference type="EMBL" id="SER75239.1"/>
    </source>
</evidence>
<proteinExistence type="predicted"/>
<accession>A0A1H9RTJ1</accession>
<dbReference type="InterPro" id="IPR036188">
    <property type="entry name" value="FAD/NAD-bd_sf"/>
</dbReference>
<reference evidence="5" key="1">
    <citation type="submission" date="2016-10" db="EMBL/GenBank/DDBJ databases">
        <authorList>
            <person name="Varghese N."/>
            <person name="Submissions S."/>
        </authorList>
    </citation>
    <scope>NUCLEOTIDE SEQUENCE [LARGE SCALE GENOMIC DNA]</scope>
    <source>
        <strain evidence="5">S1b</strain>
    </source>
</reference>
<organism evidence="4 5">
    <name type="scientific">Lachnobacterium bovis</name>
    <dbReference type="NCBI Taxonomy" id="140626"/>
    <lineage>
        <taxon>Bacteria</taxon>
        <taxon>Bacillati</taxon>
        <taxon>Bacillota</taxon>
        <taxon>Clostridia</taxon>
        <taxon>Lachnospirales</taxon>
        <taxon>Lachnospiraceae</taxon>
        <taxon>Lachnobacterium</taxon>
    </lineage>
</organism>
<keyword evidence="5" id="KW-1185">Reference proteome</keyword>
<evidence type="ECO:0000313" key="5">
    <source>
        <dbReference type="Proteomes" id="UP000182471"/>
    </source>
</evidence>